<gene>
    <name evidence="1" type="ORF">F3J40_08445</name>
</gene>
<reference evidence="1 2" key="1">
    <citation type="journal article" date="2019" name="bioRxiv">
        <title>Bacteria contribute to plant secondary compound degradation in a generalist herbivore system.</title>
        <authorList>
            <person name="Francoeur C.B."/>
            <person name="Khadempour L."/>
            <person name="Moreira-Soto R.D."/>
            <person name="Gotting K."/>
            <person name="Book A.J."/>
            <person name="Pinto-Tomas A.A."/>
            <person name="Keefover-Ring K."/>
            <person name="Currie C.R."/>
        </authorList>
    </citation>
    <scope>NUCLEOTIDE SEQUENCE [LARGE SCALE GENOMIC DNA]</scope>
    <source>
        <strain evidence="1">Acro-835</strain>
    </source>
</reference>
<dbReference type="EMBL" id="VWXF01000002">
    <property type="protein sequence ID" value="NIF21623.1"/>
    <property type="molecule type" value="Genomic_DNA"/>
</dbReference>
<dbReference type="RefSeq" id="WP_167013658.1">
    <property type="nucleotide sequence ID" value="NZ_VWXF01000002.1"/>
</dbReference>
<comment type="caution">
    <text evidence="1">The sequence shown here is derived from an EMBL/GenBank/DDBJ whole genome shotgun (WGS) entry which is preliminary data.</text>
</comment>
<protein>
    <submittedName>
        <fullName evidence="1">Uncharacterized protein</fullName>
    </submittedName>
</protein>
<name>A0ABX0R8D2_9GAMM</name>
<evidence type="ECO:0000313" key="1">
    <source>
        <dbReference type="EMBL" id="NIF21623.1"/>
    </source>
</evidence>
<accession>A0ABX0R8D2</accession>
<keyword evidence="2" id="KW-1185">Reference proteome</keyword>
<sequence length="103" mass="10165">MREISITDMESVYGASSQGELVAGAVGSYVGGTVGEDVGGAIGGNAGRAIGGYVGKTLYDNIGSGYTVASPITEGLGSFDANYNSSLGDSGWSQSNDGVSNGQ</sequence>
<evidence type="ECO:0000313" key="2">
    <source>
        <dbReference type="Proteomes" id="UP001515683"/>
    </source>
</evidence>
<proteinExistence type="predicted"/>
<dbReference type="Proteomes" id="UP001515683">
    <property type="component" value="Unassembled WGS sequence"/>
</dbReference>
<organism evidence="1 2">
    <name type="scientific">Candidatus Pantoea multigeneris</name>
    <dbReference type="NCBI Taxonomy" id="2608357"/>
    <lineage>
        <taxon>Bacteria</taxon>
        <taxon>Pseudomonadati</taxon>
        <taxon>Pseudomonadota</taxon>
        <taxon>Gammaproteobacteria</taxon>
        <taxon>Enterobacterales</taxon>
        <taxon>Erwiniaceae</taxon>
        <taxon>Pantoea</taxon>
    </lineage>
</organism>